<dbReference type="InterPro" id="IPR008969">
    <property type="entry name" value="CarboxyPept-like_regulatory"/>
</dbReference>
<name>A0AAW6M743_9BACE</name>
<dbReference type="AlphaFoldDB" id="A0AAW6M743"/>
<accession>A0AAW6M743</accession>
<evidence type="ECO:0000313" key="2">
    <source>
        <dbReference type="Proteomes" id="UP001221924"/>
    </source>
</evidence>
<proteinExistence type="predicted"/>
<dbReference type="Proteomes" id="UP001221924">
    <property type="component" value="Unassembled WGS sequence"/>
</dbReference>
<protein>
    <submittedName>
        <fullName evidence="1">Carboxypeptidase-like regulatory domain-containing protein</fullName>
    </submittedName>
</protein>
<keyword evidence="1" id="KW-0645">Protease</keyword>
<keyword evidence="1" id="KW-0121">Carboxypeptidase</keyword>
<dbReference type="GO" id="GO:0004180">
    <property type="term" value="F:carboxypeptidase activity"/>
    <property type="evidence" value="ECO:0007669"/>
    <property type="project" value="UniProtKB-KW"/>
</dbReference>
<evidence type="ECO:0000313" key="1">
    <source>
        <dbReference type="EMBL" id="MDE8697800.1"/>
    </source>
</evidence>
<comment type="caution">
    <text evidence="1">The sequence shown here is derived from an EMBL/GenBank/DDBJ whole genome shotgun (WGS) entry which is preliminary data.</text>
</comment>
<sequence>MENSSSGTYTDDNGRYSLKVSPGKRTLVVSLVGY</sequence>
<gene>
    <name evidence="1" type="ORF">PZH42_27475</name>
</gene>
<reference evidence="1" key="1">
    <citation type="submission" date="2023-03" db="EMBL/GenBank/DDBJ databases">
        <title>DFI Biobank Strains.</title>
        <authorList>
            <person name="Mostad J."/>
            <person name="Paddock L."/>
            <person name="Medina S."/>
            <person name="Waligurski E."/>
            <person name="Barat B."/>
            <person name="Smith R."/>
            <person name="Burgo V."/>
            <person name="Metcalfe C."/>
            <person name="Woodson C."/>
            <person name="Sundararajan A."/>
            <person name="Ramaswamy R."/>
            <person name="Lin H."/>
            <person name="Pamer E.G."/>
        </authorList>
    </citation>
    <scope>NUCLEOTIDE SEQUENCE</scope>
    <source>
        <strain evidence="1">DFI.9.5</strain>
    </source>
</reference>
<keyword evidence="1" id="KW-0378">Hydrolase</keyword>
<organism evidence="1 2">
    <name type="scientific">Bacteroides cellulosilyticus</name>
    <dbReference type="NCBI Taxonomy" id="246787"/>
    <lineage>
        <taxon>Bacteria</taxon>
        <taxon>Pseudomonadati</taxon>
        <taxon>Bacteroidota</taxon>
        <taxon>Bacteroidia</taxon>
        <taxon>Bacteroidales</taxon>
        <taxon>Bacteroidaceae</taxon>
        <taxon>Bacteroides</taxon>
    </lineage>
</organism>
<dbReference type="EMBL" id="JARFID010000292">
    <property type="protein sequence ID" value="MDE8697800.1"/>
    <property type="molecule type" value="Genomic_DNA"/>
</dbReference>
<dbReference type="Pfam" id="PF13715">
    <property type="entry name" value="CarbopepD_reg_2"/>
    <property type="match status" value="1"/>
</dbReference>
<dbReference type="SUPFAM" id="SSF49464">
    <property type="entry name" value="Carboxypeptidase regulatory domain-like"/>
    <property type="match status" value="1"/>
</dbReference>
<feature type="non-terminal residue" evidence="1">
    <location>
        <position position="34"/>
    </location>
</feature>